<feature type="domain" description="Exocyst complex component EXOC6/Sec15 N-terminal" evidence="1">
    <location>
        <begin position="4"/>
        <end position="49"/>
    </location>
</feature>
<evidence type="ECO:0000313" key="2">
    <source>
        <dbReference type="EMBL" id="KAF5186322.1"/>
    </source>
</evidence>
<sequence>MSSSTTIRRMLEKQIPAIRSQIERRLSKEFGDWLVEIRIESRNLGQKAIGQASSTRQRK</sequence>
<comment type="caution">
    <text evidence="2">The sequence shown here is derived from an EMBL/GenBank/DDBJ whole genome shotgun (WGS) entry which is preliminary data.</text>
</comment>
<dbReference type="Proteomes" id="UP000554482">
    <property type="component" value="Unassembled WGS sequence"/>
</dbReference>
<dbReference type="GO" id="GO:0006886">
    <property type="term" value="P:intracellular protein transport"/>
    <property type="evidence" value="ECO:0007669"/>
    <property type="project" value="InterPro"/>
</dbReference>
<evidence type="ECO:0000313" key="3">
    <source>
        <dbReference type="Proteomes" id="UP000554482"/>
    </source>
</evidence>
<dbReference type="PANTHER" id="PTHR12702:SF1">
    <property type="entry name" value="EXOCYST COMPLEX COMPONENT SEC15B"/>
    <property type="match status" value="1"/>
</dbReference>
<organism evidence="2 3">
    <name type="scientific">Thalictrum thalictroides</name>
    <name type="common">Rue-anemone</name>
    <name type="synonym">Anemone thalictroides</name>
    <dbReference type="NCBI Taxonomy" id="46969"/>
    <lineage>
        <taxon>Eukaryota</taxon>
        <taxon>Viridiplantae</taxon>
        <taxon>Streptophyta</taxon>
        <taxon>Embryophyta</taxon>
        <taxon>Tracheophyta</taxon>
        <taxon>Spermatophyta</taxon>
        <taxon>Magnoliopsida</taxon>
        <taxon>Ranunculales</taxon>
        <taxon>Ranunculaceae</taxon>
        <taxon>Thalictroideae</taxon>
        <taxon>Thalictrum</taxon>
    </lineage>
</organism>
<dbReference type="InterPro" id="IPR048359">
    <property type="entry name" value="EXOC6_Sec15_N"/>
</dbReference>
<keyword evidence="3" id="KW-1185">Reference proteome</keyword>
<name>A0A7J6VPN3_THATH</name>
<dbReference type="GO" id="GO:0006893">
    <property type="term" value="P:Golgi to plasma membrane transport"/>
    <property type="evidence" value="ECO:0007669"/>
    <property type="project" value="TreeGrafter"/>
</dbReference>
<accession>A0A7J6VPN3</accession>
<dbReference type="GO" id="GO:0000145">
    <property type="term" value="C:exocyst"/>
    <property type="evidence" value="ECO:0007669"/>
    <property type="project" value="TreeGrafter"/>
</dbReference>
<dbReference type="GO" id="GO:0016020">
    <property type="term" value="C:membrane"/>
    <property type="evidence" value="ECO:0007669"/>
    <property type="project" value="TreeGrafter"/>
</dbReference>
<dbReference type="PANTHER" id="PTHR12702">
    <property type="entry name" value="SEC15"/>
    <property type="match status" value="1"/>
</dbReference>
<dbReference type="Pfam" id="PF20651">
    <property type="entry name" value="EXOC6_Sec15_N"/>
    <property type="match status" value="1"/>
</dbReference>
<protein>
    <submittedName>
        <fullName evidence="2">Exocyst complex component</fullName>
    </submittedName>
</protein>
<dbReference type="AlphaFoldDB" id="A0A7J6VPN3"/>
<evidence type="ECO:0000259" key="1">
    <source>
        <dbReference type="Pfam" id="PF20651"/>
    </source>
</evidence>
<gene>
    <name evidence="2" type="ORF">FRX31_024094</name>
</gene>
<dbReference type="OrthoDB" id="1742231at2759"/>
<proteinExistence type="predicted"/>
<dbReference type="InterPro" id="IPR007225">
    <property type="entry name" value="EXOC6/Sec15"/>
</dbReference>
<dbReference type="GO" id="GO:0090522">
    <property type="term" value="P:vesicle tethering involved in exocytosis"/>
    <property type="evidence" value="ECO:0007669"/>
    <property type="project" value="InterPro"/>
</dbReference>
<reference evidence="2 3" key="1">
    <citation type="submission" date="2020-06" db="EMBL/GenBank/DDBJ databases">
        <title>Transcriptomic and genomic resources for Thalictrum thalictroides and T. hernandezii: Facilitating candidate gene discovery in an emerging model plant lineage.</title>
        <authorList>
            <person name="Arias T."/>
            <person name="Riano-Pachon D.M."/>
            <person name="Di Stilio V.S."/>
        </authorList>
    </citation>
    <scope>NUCLEOTIDE SEQUENCE [LARGE SCALE GENOMIC DNA]</scope>
    <source>
        <strain evidence="3">cv. WT478/WT964</strain>
        <tissue evidence="2">Leaves</tissue>
    </source>
</reference>
<dbReference type="EMBL" id="JABWDY010029469">
    <property type="protein sequence ID" value="KAF5186322.1"/>
    <property type="molecule type" value="Genomic_DNA"/>
</dbReference>